<proteinExistence type="predicted"/>
<reference evidence="2 3" key="1">
    <citation type="submission" date="2020-06" db="EMBL/GenBank/DDBJ databases">
        <authorList>
            <person name="Li R."/>
            <person name="Bekaert M."/>
        </authorList>
    </citation>
    <scope>NUCLEOTIDE SEQUENCE [LARGE SCALE GENOMIC DNA]</scope>
    <source>
        <strain evidence="3">wild</strain>
    </source>
</reference>
<dbReference type="PANTHER" id="PTHR37984">
    <property type="entry name" value="PROTEIN CBG26694"/>
    <property type="match status" value="1"/>
</dbReference>
<evidence type="ECO:0000313" key="2">
    <source>
        <dbReference type="EMBL" id="CAC5406711.1"/>
    </source>
</evidence>
<dbReference type="InterPro" id="IPR043128">
    <property type="entry name" value="Rev_trsase/Diguanyl_cyclase"/>
</dbReference>
<dbReference type="AlphaFoldDB" id="A0A6J8DGH7"/>
<dbReference type="Pfam" id="PF17919">
    <property type="entry name" value="RT_RNaseH_2"/>
    <property type="match status" value="1"/>
</dbReference>
<feature type="domain" description="Reverse transcriptase/retrotransposon-derived protein RNase H-like" evidence="1">
    <location>
        <begin position="43"/>
        <end position="93"/>
    </location>
</feature>
<evidence type="ECO:0000259" key="1">
    <source>
        <dbReference type="Pfam" id="PF17919"/>
    </source>
</evidence>
<dbReference type="InterPro" id="IPR043502">
    <property type="entry name" value="DNA/RNA_pol_sf"/>
</dbReference>
<dbReference type="Proteomes" id="UP000507470">
    <property type="component" value="Unassembled WGS sequence"/>
</dbReference>
<dbReference type="PANTHER" id="PTHR37984:SF11">
    <property type="entry name" value="INTEGRASE CATALYTIC DOMAIN-CONTAINING PROTEIN"/>
    <property type="match status" value="1"/>
</dbReference>
<sequence>MSPPKNVQELCSFLGMTTYSSRFIHNYATLCEPLTRQDTNLNWCSEEEAAFEKLKYELSSDTVMKYFNPKHEIDILVDASPVGLGAILSQGRKLWLMPAGVLLTLKQDHKPLERIWQKPKPPLKIERWGLRLQPYKLKITYQPGSENPADFMSRHPSSNPVKSREQSIAEQYVRFVMSEADPRAMTLAEVKMASSNDKNIQKAIEFVRIG</sequence>
<dbReference type="Gene3D" id="3.30.70.270">
    <property type="match status" value="1"/>
</dbReference>
<keyword evidence="3" id="KW-1185">Reference proteome</keyword>
<dbReference type="InterPro" id="IPR041577">
    <property type="entry name" value="RT_RNaseH_2"/>
</dbReference>
<organism evidence="2 3">
    <name type="scientific">Mytilus coruscus</name>
    <name type="common">Sea mussel</name>
    <dbReference type="NCBI Taxonomy" id="42192"/>
    <lineage>
        <taxon>Eukaryota</taxon>
        <taxon>Metazoa</taxon>
        <taxon>Spiralia</taxon>
        <taxon>Lophotrochozoa</taxon>
        <taxon>Mollusca</taxon>
        <taxon>Bivalvia</taxon>
        <taxon>Autobranchia</taxon>
        <taxon>Pteriomorphia</taxon>
        <taxon>Mytilida</taxon>
        <taxon>Mytiloidea</taxon>
        <taxon>Mytilidae</taxon>
        <taxon>Mytilinae</taxon>
        <taxon>Mytilus</taxon>
    </lineage>
</organism>
<accession>A0A6J8DGH7</accession>
<dbReference type="SUPFAM" id="SSF56672">
    <property type="entry name" value="DNA/RNA polymerases"/>
    <property type="match status" value="1"/>
</dbReference>
<protein>
    <recommendedName>
        <fullName evidence="1">Reverse transcriptase/retrotransposon-derived protein RNase H-like domain-containing protein</fullName>
    </recommendedName>
</protein>
<name>A0A6J8DGH7_MYTCO</name>
<dbReference type="InterPro" id="IPR050951">
    <property type="entry name" value="Retrovirus_Pol_polyprotein"/>
</dbReference>
<gene>
    <name evidence="2" type="ORF">MCOR_40259</name>
</gene>
<evidence type="ECO:0000313" key="3">
    <source>
        <dbReference type="Proteomes" id="UP000507470"/>
    </source>
</evidence>
<dbReference type="EMBL" id="CACVKT020007264">
    <property type="protein sequence ID" value="CAC5406711.1"/>
    <property type="molecule type" value="Genomic_DNA"/>
</dbReference>
<dbReference type="OrthoDB" id="5978043at2759"/>